<comment type="function">
    <text evidence="12 13">RNA polymerase that catalyzes the synthesis of short RNA molecules used as primers for DNA polymerase during DNA replication.</text>
</comment>
<comment type="cofactor">
    <cofactor evidence="12 13">
        <name>Zn(2+)</name>
        <dbReference type="ChEBI" id="CHEBI:29105"/>
    </cofactor>
    <text evidence="12 13">Binds 1 zinc ion per monomer.</text>
</comment>
<keyword evidence="10 12" id="KW-0238">DNA-binding</keyword>
<evidence type="ECO:0000259" key="15">
    <source>
        <dbReference type="PROSITE" id="PS50880"/>
    </source>
</evidence>
<dbReference type="EC" id="2.7.7.101" evidence="12"/>
<sequence>MIPDSFIQELLARVDVVDVVGRYVQLRKGGANLLGLCPFHQEKSPSFTVSPSKQFFHCFGCGAHGSAIGFLMQHSGASFQEAVRTLASTVGMQVPESNTSPATRARAAQRRQEQNAHSAVLDKAQDFYKAQLKDHPPAVQYLKSRGLTGQIAARYGLGWAPESRQGLATVFGRYEDPLLVEAGLVIESDDGRRYDRFRGRVMFPIRNMKGELIGFGGRIIDKGEPKYLNSPETPVFSKGQELYGAWEGRQAIRTEDQVIVVEGYMDVVGLAQLGVENAVATLGTATTADHLRKLIRLTHRIVFSFDGDSAGRRAAWRALQTALPLLRDDLSVRFLFLPAGHDPDTYIREFGQAAFKACIKDAVALSSFLLDELSERHRLDEPEGRSACVHEAVPILAQIPDGALKHQVLNEFASRVRLTREELDGLMASDLRLAQRQSSAASATPTWSADQPTARSLPASERASPHRGPDIESSEARAGEAAVPPWELRSASRSDRRRAVAPLAKRLLSLLLAHPELAEQLGEQQLEVLEGNDNLILVKEFVLLVQATGARHLGALLEAADPDSDLAQVLTGLSGELMAQMDLPAPEAEWEDALARIELDSLKREQASLVTQGLGDQASIERYQELAKRIQGLTSVSKGN</sequence>
<dbReference type="SMART" id="SM00493">
    <property type="entry name" value="TOPRIM"/>
    <property type="match status" value="1"/>
</dbReference>
<dbReference type="PROSITE" id="PS50880">
    <property type="entry name" value="TOPRIM"/>
    <property type="match status" value="1"/>
</dbReference>
<feature type="domain" description="Toprim" evidence="15">
    <location>
        <begin position="256"/>
        <end position="338"/>
    </location>
</feature>
<dbReference type="Pfam" id="PF01807">
    <property type="entry name" value="Zn_ribbon_DnaG"/>
    <property type="match status" value="1"/>
</dbReference>
<dbReference type="PANTHER" id="PTHR30313:SF2">
    <property type="entry name" value="DNA PRIMASE"/>
    <property type="match status" value="1"/>
</dbReference>
<gene>
    <name evidence="12" type="primary">dnaG</name>
    <name evidence="16" type="ORF">DHf2319_05090</name>
</gene>
<dbReference type="NCBIfam" id="TIGR01391">
    <property type="entry name" value="dnaG"/>
    <property type="match status" value="1"/>
</dbReference>
<dbReference type="SUPFAM" id="SSF117023">
    <property type="entry name" value="DNA primase DnaG, C-terminal domain"/>
    <property type="match status" value="1"/>
</dbReference>
<evidence type="ECO:0000256" key="11">
    <source>
        <dbReference type="ARBA" id="ARBA00023163"/>
    </source>
</evidence>
<evidence type="ECO:0000256" key="4">
    <source>
        <dbReference type="ARBA" id="ARBA00022695"/>
    </source>
</evidence>
<organism evidence="16 17">
    <name type="scientific">Orrella daihaiensis</name>
    <dbReference type="NCBI Taxonomy" id="2782176"/>
    <lineage>
        <taxon>Bacteria</taxon>
        <taxon>Pseudomonadati</taxon>
        <taxon>Pseudomonadota</taxon>
        <taxon>Betaproteobacteria</taxon>
        <taxon>Burkholderiales</taxon>
        <taxon>Alcaligenaceae</taxon>
        <taxon>Orrella</taxon>
    </lineage>
</organism>
<evidence type="ECO:0000313" key="16">
    <source>
        <dbReference type="EMBL" id="UOD51267.1"/>
    </source>
</evidence>
<evidence type="ECO:0000256" key="13">
    <source>
        <dbReference type="PIRNR" id="PIRNR002811"/>
    </source>
</evidence>
<feature type="region of interest" description="Disordered" evidence="14">
    <location>
        <begin position="437"/>
        <end position="491"/>
    </location>
</feature>
<dbReference type="Gene3D" id="1.10.860.10">
    <property type="entry name" value="DNAb Helicase, Chain A"/>
    <property type="match status" value="1"/>
</dbReference>
<evidence type="ECO:0000313" key="17">
    <source>
        <dbReference type="Proteomes" id="UP000831607"/>
    </source>
</evidence>
<dbReference type="InterPro" id="IPR019475">
    <property type="entry name" value="DNA_primase_DnaB-bd"/>
</dbReference>
<keyword evidence="5 12" id="KW-0235">DNA replication</keyword>
<evidence type="ECO:0000256" key="2">
    <source>
        <dbReference type="ARBA" id="ARBA00022515"/>
    </source>
</evidence>
<dbReference type="Gene3D" id="3.90.580.10">
    <property type="entry name" value="Zinc finger, CHC2-type domain"/>
    <property type="match status" value="1"/>
</dbReference>
<name>A0ABY4ALX2_9BURK</name>
<dbReference type="Gene3D" id="3.40.1360.10">
    <property type="match status" value="1"/>
</dbReference>
<keyword evidence="17" id="KW-1185">Reference proteome</keyword>
<evidence type="ECO:0000256" key="10">
    <source>
        <dbReference type="ARBA" id="ARBA00023125"/>
    </source>
</evidence>
<evidence type="ECO:0000256" key="6">
    <source>
        <dbReference type="ARBA" id="ARBA00022723"/>
    </source>
</evidence>
<feature type="region of interest" description="Disordered" evidence="14">
    <location>
        <begin position="94"/>
        <end position="116"/>
    </location>
</feature>
<dbReference type="PANTHER" id="PTHR30313">
    <property type="entry name" value="DNA PRIMASE"/>
    <property type="match status" value="1"/>
</dbReference>
<dbReference type="InterPro" id="IPR006295">
    <property type="entry name" value="DNA_primase_DnaG"/>
</dbReference>
<keyword evidence="8 12" id="KW-0862">Zinc</keyword>
<dbReference type="Pfam" id="PF08278">
    <property type="entry name" value="DnaG_DnaB_bind"/>
    <property type="match status" value="1"/>
</dbReference>
<evidence type="ECO:0000256" key="3">
    <source>
        <dbReference type="ARBA" id="ARBA00022679"/>
    </source>
</evidence>
<evidence type="ECO:0000256" key="5">
    <source>
        <dbReference type="ARBA" id="ARBA00022705"/>
    </source>
</evidence>
<feature type="compositionally biased region" description="Basic and acidic residues" evidence="14">
    <location>
        <begin position="463"/>
        <end position="478"/>
    </location>
</feature>
<dbReference type="SUPFAM" id="SSF56731">
    <property type="entry name" value="DNA primase core"/>
    <property type="match status" value="1"/>
</dbReference>
<dbReference type="Pfam" id="PF13662">
    <property type="entry name" value="Toprim_4"/>
    <property type="match status" value="1"/>
</dbReference>
<dbReference type="InterPro" id="IPR002694">
    <property type="entry name" value="Znf_CHC2"/>
</dbReference>
<comment type="subunit">
    <text evidence="12">Monomer. Interacts with DnaB.</text>
</comment>
<reference evidence="16 17" key="1">
    <citation type="submission" date="2020-11" db="EMBL/GenBank/DDBJ databases">
        <title>Algicoccus daihaiensis sp.nov., isolated from Daihai Lake in Inner Mongolia.</title>
        <authorList>
            <person name="Kai J."/>
        </authorList>
    </citation>
    <scope>NUCLEOTIDE SEQUENCE [LARGE SCALE GENOMIC DNA]</scope>
    <source>
        <strain evidence="17">f23</strain>
    </source>
</reference>
<keyword evidence="6 12" id="KW-0479">Metal-binding</keyword>
<dbReference type="InterPro" id="IPR050219">
    <property type="entry name" value="DnaG_primase"/>
</dbReference>
<dbReference type="SMART" id="SM00400">
    <property type="entry name" value="ZnF_CHCC"/>
    <property type="match status" value="1"/>
</dbReference>
<keyword evidence="2 12" id="KW-0639">Primosome</keyword>
<keyword evidence="3 12" id="KW-0808">Transferase</keyword>
<dbReference type="Gene3D" id="1.20.50.20">
    <property type="entry name" value="DnaG, RNA polymerase domain, helical bundle"/>
    <property type="match status" value="1"/>
</dbReference>
<comment type="domain">
    <text evidence="12">Contains an N-terminal zinc-binding domain, a central core domain that contains the primase activity, and a C-terminal DnaB-binding domain.</text>
</comment>
<dbReference type="InterPro" id="IPR036977">
    <property type="entry name" value="DNA_primase_Znf_CHC2"/>
</dbReference>
<comment type="catalytic activity">
    <reaction evidence="12">
        <text>ssDNA + n NTP = ssDNA/pppN(pN)n-1 hybrid + (n-1) diphosphate.</text>
        <dbReference type="EC" id="2.7.7.101"/>
    </reaction>
</comment>
<evidence type="ECO:0000256" key="1">
    <source>
        <dbReference type="ARBA" id="ARBA00022478"/>
    </source>
</evidence>
<evidence type="ECO:0000256" key="12">
    <source>
        <dbReference type="HAMAP-Rule" id="MF_00974"/>
    </source>
</evidence>
<dbReference type="Pfam" id="PF08275">
    <property type="entry name" value="DNAG_N"/>
    <property type="match status" value="1"/>
</dbReference>
<evidence type="ECO:0000256" key="7">
    <source>
        <dbReference type="ARBA" id="ARBA00022771"/>
    </source>
</evidence>
<feature type="zinc finger region" description="CHC2-type" evidence="12">
    <location>
        <begin position="37"/>
        <end position="61"/>
    </location>
</feature>
<evidence type="ECO:0000256" key="9">
    <source>
        <dbReference type="ARBA" id="ARBA00022842"/>
    </source>
</evidence>
<dbReference type="Proteomes" id="UP000831607">
    <property type="component" value="Chromosome"/>
</dbReference>
<dbReference type="HAMAP" id="MF_00974">
    <property type="entry name" value="DNA_primase_DnaG"/>
    <property type="match status" value="1"/>
</dbReference>
<keyword evidence="7 12" id="KW-0863">Zinc-finger</keyword>
<keyword evidence="1 12" id="KW-0240">DNA-directed RNA polymerase</keyword>
<evidence type="ECO:0000256" key="14">
    <source>
        <dbReference type="SAM" id="MobiDB-lite"/>
    </source>
</evidence>
<dbReference type="RefSeq" id="WP_243479734.1">
    <property type="nucleotide sequence ID" value="NZ_CP063982.1"/>
</dbReference>
<dbReference type="InterPro" id="IPR013264">
    <property type="entry name" value="DNAG_N"/>
</dbReference>
<dbReference type="InterPro" id="IPR016136">
    <property type="entry name" value="DNA_helicase_N/primase_C"/>
</dbReference>
<dbReference type="PIRSF" id="PIRSF002811">
    <property type="entry name" value="DnaG"/>
    <property type="match status" value="1"/>
</dbReference>
<dbReference type="SMART" id="SM00766">
    <property type="entry name" value="DnaG_DnaB_bind"/>
    <property type="match status" value="1"/>
</dbReference>
<keyword evidence="9" id="KW-0460">Magnesium</keyword>
<dbReference type="EMBL" id="CP063982">
    <property type="protein sequence ID" value="UOD51267.1"/>
    <property type="molecule type" value="Genomic_DNA"/>
</dbReference>
<protein>
    <recommendedName>
        <fullName evidence="12 13">DNA primase</fullName>
        <ecNumber evidence="12">2.7.7.101</ecNumber>
    </recommendedName>
</protein>
<dbReference type="Gene3D" id="3.90.980.10">
    <property type="entry name" value="DNA primase, catalytic core, N-terminal domain"/>
    <property type="match status" value="1"/>
</dbReference>
<dbReference type="InterPro" id="IPR013173">
    <property type="entry name" value="DNA_primase_DnaG_DnaB-bd_dom"/>
</dbReference>
<dbReference type="InterPro" id="IPR034151">
    <property type="entry name" value="TOPRIM_DnaG_bac"/>
</dbReference>
<keyword evidence="11 12" id="KW-0804">Transcription</keyword>
<dbReference type="InterPro" id="IPR030846">
    <property type="entry name" value="DnaG_bac"/>
</dbReference>
<dbReference type="CDD" id="cd03364">
    <property type="entry name" value="TOPRIM_DnaG_primases"/>
    <property type="match status" value="1"/>
</dbReference>
<evidence type="ECO:0000256" key="8">
    <source>
        <dbReference type="ARBA" id="ARBA00022833"/>
    </source>
</evidence>
<proteinExistence type="inferred from homology"/>
<dbReference type="Pfam" id="PF10410">
    <property type="entry name" value="DnaB_bind"/>
    <property type="match status" value="1"/>
</dbReference>
<dbReference type="SUPFAM" id="SSF57783">
    <property type="entry name" value="Zinc beta-ribbon"/>
    <property type="match status" value="1"/>
</dbReference>
<accession>A0ABY4ALX2</accession>
<dbReference type="InterPro" id="IPR037068">
    <property type="entry name" value="DNA_primase_core_N_sf"/>
</dbReference>
<dbReference type="InterPro" id="IPR006171">
    <property type="entry name" value="TOPRIM_dom"/>
</dbReference>
<comment type="similarity">
    <text evidence="12 13">Belongs to the DnaG primase family.</text>
</comment>
<keyword evidence="4 12" id="KW-0548">Nucleotidyltransferase</keyword>
<feature type="compositionally biased region" description="Low complexity" evidence="14">
    <location>
        <begin position="437"/>
        <end position="449"/>
    </location>
</feature>